<protein>
    <submittedName>
        <fullName evidence="1">Uncharacterized protein</fullName>
    </submittedName>
</protein>
<dbReference type="RefSeq" id="WP_180909553.1">
    <property type="nucleotide sequence ID" value="NZ_CAIJDP010000078.1"/>
</dbReference>
<evidence type="ECO:0000313" key="1">
    <source>
        <dbReference type="EMBL" id="CAD0006234.1"/>
    </source>
</evidence>
<proteinExistence type="predicted"/>
<name>A0A6V6Z465_9FLAO</name>
<comment type="caution">
    <text evidence="1">The sequence shown here is derived from an EMBL/GenBank/DDBJ whole genome shotgun (WGS) entry which is preliminary data.</text>
</comment>
<dbReference type="AlphaFoldDB" id="A0A6V6Z465"/>
<gene>
    <name evidence="1" type="ORF">FLAT13_03189</name>
</gene>
<organism evidence="1 2">
    <name type="scientific">Flavobacterium salmonis</name>
    <dbReference type="NCBI Taxonomy" id="2654844"/>
    <lineage>
        <taxon>Bacteria</taxon>
        <taxon>Pseudomonadati</taxon>
        <taxon>Bacteroidota</taxon>
        <taxon>Flavobacteriia</taxon>
        <taxon>Flavobacteriales</taxon>
        <taxon>Flavobacteriaceae</taxon>
        <taxon>Flavobacterium</taxon>
    </lineage>
</organism>
<sequence length="140" mass="14871">MDGNCTFINKNKLCGTYKFKTIGNGYVVNIAGLGFTANSPSGDRVIAELGVVCVTIPKYNFPIAQSSAKFNAAWTSTMNEVMTYLNNTTGIVNPTPTVLKGLIKEFLTNNLNYVSGFGSGVSINTGGCNGVPYSNAVYCQ</sequence>
<dbReference type="EMBL" id="CAIJDP010000078">
    <property type="protein sequence ID" value="CAD0006234.1"/>
    <property type="molecule type" value="Genomic_DNA"/>
</dbReference>
<keyword evidence="2" id="KW-1185">Reference proteome</keyword>
<dbReference type="Proteomes" id="UP000530060">
    <property type="component" value="Unassembled WGS sequence"/>
</dbReference>
<evidence type="ECO:0000313" key="2">
    <source>
        <dbReference type="Proteomes" id="UP000530060"/>
    </source>
</evidence>
<reference evidence="1 2" key="1">
    <citation type="submission" date="2020-06" db="EMBL/GenBank/DDBJ databases">
        <authorList>
            <person name="Criscuolo A."/>
        </authorList>
    </citation>
    <scope>NUCLEOTIDE SEQUENCE [LARGE SCALE GENOMIC DNA]</scope>
    <source>
        <strain evidence="2">CIP 111411</strain>
    </source>
</reference>
<accession>A0A6V6Z465</accession>